<dbReference type="NCBIfam" id="NF006947">
    <property type="entry name" value="PRK09429.1"/>
    <property type="match status" value="1"/>
</dbReference>
<feature type="region of interest" description="Disordered" evidence="8">
    <location>
        <begin position="269"/>
        <end position="288"/>
    </location>
</feature>
<evidence type="ECO:0000256" key="5">
    <source>
        <dbReference type="ARBA" id="ARBA00022801"/>
    </source>
</evidence>
<evidence type="ECO:0000256" key="7">
    <source>
        <dbReference type="ARBA" id="ARBA00023049"/>
    </source>
</evidence>
<keyword evidence="2" id="KW-0479">Metal-binding</keyword>
<proteinExistence type="predicted"/>
<evidence type="ECO:0000256" key="3">
    <source>
        <dbReference type="ARBA" id="ARBA00022729"/>
    </source>
</evidence>
<keyword evidence="3" id="KW-0732">Signal</keyword>
<organism evidence="10 11">
    <name type="scientific">Yersinia mollaretii (strain ATCC 43969 / DSM 18520 / CIP 103324 / CNY 7263 / WAIP 204)</name>
    <dbReference type="NCBI Taxonomy" id="349967"/>
    <lineage>
        <taxon>Bacteria</taxon>
        <taxon>Pseudomonadati</taxon>
        <taxon>Pseudomonadota</taxon>
        <taxon>Gammaproteobacteria</taxon>
        <taxon>Enterobacterales</taxon>
        <taxon>Yersiniaceae</taxon>
        <taxon>Yersinia</taxon>
    </lineage>
</organism>
<keyword evidence="1" id="KW-0645">Protease</keyword>
<dbReference type="Pfam" id="PF03411">
    <property type="entry name" value="Peptidase_M74"/>
    <property type="match status" value="1"/>
</dbReference>
<comment type="caution">
    <text evidence="10">The sequence shown here is derived from an EMBL/GenBank/DDBJ whole genome shotgun (WGS) entry which is preliminary data.</text>
</comment>
<gene>
    <name evidence="10" type="ORF">ymoll0001_13930</name>
</gene>
<keyword evidence="9" id="KW-0812">Transmembrane</keyword>
<dbReference type="Proteomes" id="UP000003027">
    <property type="component" value="Unassembled WGS sequence"/>
</dbReference>
<evidence type="ECO:0000313" key="11">
    <source>
        <dbReference type="Proteomes" id="UP000003027"/>
    </source>
</evidence>
<dbReference type="PIRSF" id="PIRSF018455">
    <property type="entry name" value="MepA"/>
    <property type="match status" value="1"/>
</dbReference>
<keyword evidence="5" id="KW-0378">Hydrolase</keyword>
<dbReference type="InterPro" id="IPR009045">
    <property type="entry name" value="Zn_M74/Hedgehog-like"/>
</dbReference>
<dbReference type="InterPro" id="IPR005073">
    <property type="entry name" value="Peptidase_M74"/>
</dbReference>
<dbReference type="SUPFAM" id="SSF55166">
    <property type="entry name" value="Hedgehog/DD-peptidase"/>
    <property type="match status" value="1"/>
</dbReference>
<keyword evidence="9" id="KW-0472">Membrane</keyword>
<keyword evidence="4" id="KW-0574">Periplasm</keyword>
<keyword evidence="11" id="KW-1185">Reference proteome</keyword>
<accession>A0ABP2EIS6</accession>
<keyword evidence="6" id="KW-0862">Zinc</keyword>
<dbReference type="EMBL" id="AALD02000017">
    <property type="protein sequence ID" value="EEQ10535.1"/>
    <property type="molecule type" value="Genomic_DNA"/>
</dbReference>
<dbReference type="Gene3D" id="3.30.1380.10">
    <property type="match status" value="1"/>
</dbReference>
<feature type="transmembrane region" description="Helical" evidence="9">
    <location>
        <begin position="12"/>
        <end position="37"/>
    </location>
</feature>
<evidence type="ECO:0000256" key="2">
    <source>
        <dbReference type="ARBA" id="ARBA00022723"/>
    </source>
</evidence>
<protein>
    <submittedName>
        <fullName evidence="10">Penicillin-insensitive murein endopeptidase</fullName>
    </submittedName>
</protein>
<evidence type="ECO:0000256" key="9">
    <source>
        <dbReference type="SAM" id="Phobius"/>
    </source>
</evidence>
<evidence type="ECO:0000256" key="4">
    <source>
        <dbReference type="ARBA" id="ARBA00022764"/>
    </source>
</evidence>
<evidence type="ECO:0000256" key="1">
    <source>
        <dbReference type="ARBA" id="ARBA00022670"/>
    </source>
</evidence>
<keyword evidence="7" id="KW-0482">Metalloprotease</keyword>
<name>A0ABP2EIS6_YERMW</name>
<reference evidence="10" key="1">
    <citation type="submission" date="2008-12" db="EMBL/GenBank/DDBJ databases">
        <title>Annotation of the Yersinia mollaretii ATCC 43969 genome.</title>
        <authorList>
            <person name="Read T.D."/>
            <person name="Akmal A."/>
            <person name="Bishop-Lilly K."/>
            <person name="Chen P.E."/>
            <person name="Cook C."/>
            <person name="Kiley M.P."/>
            <person name="Lentz S."/>
            <person name="Mateczun A."/>
            <person name="Nagarajan N."/>
            <person name="Nolan N."/>
            <person name="Osborne B.I."/>
            <person name="Pop M."/>
            <person name="Sozhamannan S."/>
            <person name="Stewart A.C."/>
            <person name="Sulakvelidze A."/>
            <person name="Thomason B."/>
            <person name="Willner K."/>
            <person name="Zwick M.E."/>
        </authorList>
    </citation>
    <scope>NUCLEOTIDE SEQUENCE [LARGE SCALE GENOMIC DNA]</scope>
    <source>
        <strain evidence="10">ATCC 43969</strain>
    </source>
</reference>
<evidence type="ECO:0000256" key="6">
    <source>
        <dbReference type="ARBA" id="ARBA00022833"/>
    </source>
</evidence>
<evidence type="ECO:0000313" key="10">
    <source>
        <dbReference type="EMBL" id="EEQ10535.1"/>
    </source>
</evidence>
<evidence type="ECO:0000256" key="8">
    <source>
        <dbReference type="SAM" id="MobiDB-lite"/>
    </source>
</evidence>
<keyword evidence="9" id="KW-1133">Transmembrane helix</keyword>
<sequence>MNNALVGTMNKWISAIVALTGTVAFPRIAALVGMVALTATAPAIAATPWQQIVNPVAGSPQSIGGFANGCVIGAMPLPLQSADYQVMRPDQRRYFGHPDLLNFIHRLSTQAEQHRLGTILIGDMAMPAGGRFSSGHASHQSGLDVDIWLQLPQQRWSQQQLLKPQPIDLVAADGKRVVSALWQPQVESLIKLAANDSEVTRIFVNPAIKKQLCLDAGADRNWLHKVRPWFGHRAHMHVRLRCPADSLECLEQESPPAGDGCGAELESWFQPYQPNTKPGKTLPPPLPPSCQALLDNHFAAE</sequence>